<dbReference type="EMBL" id="QJKJ01004770">
    <property type="protein sequence ID" value="RDX92811.1"/>
    <property type="molecule type" value="Genomic_DNA"/>
</dbReference>
<dbReference type="InterPro" id="IPR036915">
    <property type="entry name" value="Cyclin-like_sf"/>
</dbReference>
<dbReference type="Gene3D" id="1.10.472.10">
    <property type="entry name" value="Cyclin-like"/>
    <property type="match status" value="1"/>
</dbReference>
<protein>
    <recommendedName>
        <fullName evidence="2">Cyclin C-terminal domain-containing protein</fullName>
    </recommendedName>
</protein>
<feature type="non-terminal residue" evidence="3">
    <location>
        <position position="1"/>
    </location>
</feature>
<dbReference type="AlphaFoldDB" id="A0A371GQF8"/>
<keyword evidence="4" id="KW-1185">Reference proteome</keyword>
<dbReference type="SUPFAM" id="SSF47954">
    <property type="entry name" value="Cyclin-like"/>
    <property type="match status" value="1"/>
</dbReference>
<feature type="domain" description="Cyclin C-terminal" evidence="2">
    <location>
        <begin position="142"/>
        <end position="188"/>
    </location>
</feature>
<proteinExistence type="predicted"/>
<evidence type="ECO:0000259" key="2">
    <source>
        <dbReference type="Pfam" id="PF02984"/>
    </source>
</evidence>
<keyword evidence="1" id="KW-1133">Transmembrane helix</keyword>
<gene>
    <name evidence="3" type="ORF">CR513_25008</name>
</gene>
<evidence type="ECO:0000313" key="3">
    <source>
        <dbReference type="EMBL" id="RDX92811.1"/>
    </source>
</evidence>
<dbReference type="OrthoDB" id="5590282at2759"/>
<organism evidence="3 4">
    <name type="scientific">Mucuna pruriens</name>
    <name type="common">Velvet bean</name>
    <name type="synonym">Dolichos pruriens</name>
    <dbReference type="NCBI Taxonomy" id="157652"/>
    <lineage>
        <taxon>Eukaryota</taxon>
        <taxon>Viridiplantae</taxon>
        <taxon>Streptophyta</taxon>
        <taxon>Embryophyta</taxon>
        <taxon>Tracheophyta</taxon>
        <taxon>Spermatophyta</taxon>
        <taxon>Magnoliopsida</taxon>
        <taxon>eudicotyledons</taxon>
        <taxon>Gunneridae</taxon>
        <taxon>Pentapetalae</taxon>
        <taxon>rosids</taxon>
        <taxon>fabids</taxon>
        <taxon>Fabales</taxon>
        <taxon>Fabaceae</taxon>
        <taxon>Papilionoideae</taxon>
        <taxon>50 kb inversion clade</taxon>
        <taxon>NPAAA clade</taxon>
        <taxon>indigoferoid/millettioid clade</taxon>
        <taxon>Phaseoleae</taxon>
        <taxon>Mucuna</taxon>
    </lineage>
</organism>
<reference evidence="3" key="1">
    <citation type="submission" date="2018-05" db="EMBL/GenBank/DDBJ databases">
        <title>Draft genome of Mucuna pruriens seed.</title>
        <authorList>
            <person name="Nnadi N.E."/>
            <person name="Vos R."/>
            <person name="Hasami M.H."/>
            <person name="Devisetty U.K."/>
            <person name="Aguiy J.C."/>
        </authorList>
    </citation>
    <scope>NUCLEOTIDE SEQUENCE [LARGE SCALE GENOMIC DNA]</scope>
    <source>
        <strain evidence="3">JCA_2017</strain>
    </source>
</reference>
<sequence>NDYLKGDSILLLYVLLDSFLIFFFLVIEAEEDQAVDVDSDVPNELAVMAHYRASDYMKSQHEINEMVEQTIAEPHIVNLSTINSKFLLDCWNHRLKTSLSISDIAYYKNHILSIGKAILKRLEWYLTVSTPCLSLIIRDFGQIDQQMENMVFFLAELGLVHYQTILFLPIITDTTALYAARCMINRRPILKHKDCAKLLEWNFEAKWLANEQIEVNKSRVIEGQAN</sequence>
<dbReference type="Proteomes" id="UP000257109">
    <property type="component" value="Unassembled WGS sequence"/>
</dbReference>
<feature type="non-terminal residue" evidence="3">
    <location>
        <position position="226"/>
    </location>
</feature>
<keyword evidence="1" id="KW-0812">Transmembrane</keyword>
<comment type="caution">
    <text evidence="3">The sequence shown here is derived from an EMBL/GenBank/DDBJ whole genome shotgun (WGS) entry which is preliminary data.</text>
</comment>
<evidence type="ECO:0000256" key="1">
    <source>
        <dbReference type="SAM" id="Phobius"/>
    </source>
</evidence>
<feature type="transmembrane region" description="Helical" evidence="1">
    <location>
        <begin position="9"/>
        <end position="27"/>
    </location>
</feature>
<dbReference type="STRING" id="157652.A0A371GQF8"/>
<dbReference type="InterPro" id="IPR004367">
    <property type="entry name" value="Cyclin_C-dom"/>
</dbReference>
<evidence type="ECO:0000313" key="4">
    <source>
        <dbReference type="Proteomes" id="UP000257109"/>
    </source>
</evidence>
<dbReference type="Pfam" id="PF02984">
    <property type="entry name" value="Cyclin_C"/>
    <property type="match status" value="1"/>
</dbReference>
<keyword evidence="1" id="KW-0472">Membrane</keyword>
<accession>A0A371GQF8</accession>
<name>A0A371GQF8_MUCPR</name>